<dbReference type="AlphaFoldDB" id="A0A2Z5TML3"/>
<dbReference type="GeneID" id="77168531"/>
<proteinExistence type="predicted"/>
<dbReference type="Proteomes" id="UP000269331">
    <property type="component" value="Chromosome"/>
</dbReference>
<accession>A0A2Z5TML3</accession>
<name>A0A2Z5TML3_9STRE</name>
<dbReference type="EMBL" id="AP018400">
    <property type="protein sequence ID" value="BBA92556.1"/>
    <property type="molecule type" value="Genomic_DNA"/>
</dbReference>
<reference evidence="1 2" key="1">
    <citation type="journal article" date="2018" name="Genome Biol. Evol.">
        <title>Complete Genome Sequence of Streptococcus ruminantium sp. nov. GUT-187T (=DSM 104980T =JCM 31869T), the Type Strain of S. ruminantium, and Comparison with Genome Sequences of Streptococcus suis Strains.</title>
        <authorList>
            <person name="Tohya M."/>
            <person name="Sekizaki T."/>
            <person name="Miyoshi-Akiyama T."/>
        </authorList>
    </citation>
    <scope>NUCLEOTIDE SEQUENCE [LARGE SCALE GENOMIC DNA]</scope>
    <source>
        <strain evidence="1 2">GUT187T</strain>
    </source>
</reference>
<sequence length="37" mass="4054">MEAGASLSSVLIEDINGIETIKSLTSEVDRYKKIKTI</sequence>
<dbReference type="KEGG" id="srq:SR187_4740"/>
<organism evidence="1 2">
    <name type="scientific">Streptococcus ruminantium</name>
    <dbReference type="NCBI Taxonomy" id="1917441"/>
    <lineage>
        <taxon>Bacteria</taxon>
        <taxon>Bacillati</taxon>
        <taxon>Bacillota</taxon>
        <taxon>Bacilli</taxon>
        <taxon>Lactobacillales</taxon>
        <taxon>Streptococcaceae</taxon>
        <taxon>Streptococcus</taxon>
    </lineage>
</organism>
<protein>
    <submittedName>
        <fullName evidence="1">Peptide cleavage/export ABC transporter</fullName>
    </submittedName>
</protein>
<gene>
    <name evidence="1" type="ORF">SR187_4740</name>
</gene>
<dbReference type="RefSeq" id="WP_407697564.1">
    <property type="nucleotide sequence ID" value="NZ_AP018400.1"/>
</dbReference>
<evidence type="ECO:0000313" key="2">
    <source>
        <dbReference type="Proteomes" id="UP000269331"/>
    </source>
</evidence>
<evidence type="ECO:0000313" key="1">
    <source>
        <dbReference type="EMBL" id="BBA92556.1"/>
    </source>
</evidence>